<evidence type="ECO:0000313" key="1">
    <source>
        <dbReference type="EMBL" id="KAI4313968.1"/>
    </source>
</evidence>
<proteinExistence type="predicted"/>
<sequence length="237" mass="26634">MSLFHCVQLFSFSFFFFFFFFICSATPFTPYPFDLAYHIDCGSPTNSTDPFNTTWLSDRFSTGGVTSIVSEPLHFHYSYEKSLRFFPISYGKKNCYVIPSLPPGRYFIRTFTVYDNYDGKSHPPSFDVSVEGTVVFSWRSPWPESIARDGAYSDLFAFVNDGEADVCFYGFATDPPIISSLELFQVDPLSYDSATLGDNHVLVDYGRLSCGTNQWGPDSAMILTFSAGHGNPIGNID</sequence>
<accession>A0ACB9LSA9</accession>
<evidence type="ECO:0000313" key="2">
    <source>
        <dbReference type="Proteomes" id="UP000828941"/>
    </source>
</evidence>
<name>A0ACB9LSA9_BAUVA</name>
<organism evidence="1 2">
    <name type="scientific">Bauhinia variegata</name>
    <name type="common">Purple orchid tree</name>
    <name type="synonym">Phanera variegata</name>
    <dbReference type="NCBI Taxonomy" id="167791"/>
    <lineage>
        <taxon>Eukaryota</taxon>
        <taxon>Viridiplantae</taxon>
        <taxon>Streptophyta</taxon>
        <taxon>Embryophyta</taxon>
        <taxon>Tracheophyta</taxon>
        <taxon>Spermatophyta</taxon>
        <taxon>Magnoliopsida</taxon>
        <taxon>eudicotyledons</taxon>
        <taxon>Gunneridae</taxon>
        <taxon>Pentapetalae</taxon>
        <taxon>rosids</taxon>
        <taxon>fabids</taxon>
        <taxon>Fabales</taxon>
        <taxon>Fabaceae</taxon>
        <taxon>Cercidoideae</taxon>
        <taxon>Cercideae</taxon>
        <taxon>Bauhiniinae</taxon>
        <taxon>Bauhinia</taxon>
    </lineage>
</organism>
<dbReference type="EMBL" id="CM039436">
    <property type="protein sequence ID" value="KAI4313968.1"/>
    <property type="molecule type" value="Genomic_DNA"/>
</dbReference>
<dbReference type="Proteomes" id="UP000828941">
    <property type="component" value="Chromosome 11"/>
</dbReference>
<gene>
    <name evidence="1" type="ORF">L6164_026911</name>
</gene>
<keyword evidence="2" id="KW-1185">Reference proteome</keyword>
<protein>
    <submittedName>
        <fullName evidence="1">Uncharacterized protein</fullName>
    </submittedName>
</protein>
<comment type="caution">
    <text evidence="1">The sequence shown here is derived from an EMBL/GenBank/DDBJ whole genome shotgun (WGS) entry which is preliminary data.</text>
</comment>
<reference evidence="1 2" key="1">
    <citation type="journal article" date="2022" name="DNA Res.">
        <title>Chromosomal-level genome assembly of the orchid tree Bauhinia variegata (Leguminosae; Cercidoideae) supports the allotetraploid origin hypothesis of Bauhinia.</title>
        <authorList>
            <person name="Zhong Y."/>
            <person name="Chen Y."/>
            <person name="Zheng D."/>
            <person name="Pang J."/>
            <person name="Liu Y."/>
            <person name="Luo S."/>
            <person name="Meng S."/>
            <person name="Qian L."/>
            <person name="Wei D."/>
            <person name="Dai S."/>
            <person name="Zhou R."/>
        </authorList>
    </citation>
    <scope>NUCLEOTIDE SEQUENCE [LARGE SCALE GENOMIC DNA]</scope>
    <source>
        <strain evidence="1">BV-YZ2020</strain>
    </source>
</reference>